<sequence length="66" mass="8053">MVTKFAQFLKRKKESQNKDTHTKKNYLNKNIKNKELDYLNSSMNITPINYKQLDTCQFTNLYKRKY</sequence>
<reference evidence="3" key="1">
    <citation type="submission" date="2006-09" db="EMBL/GenBank/DDBJ databases">
        <title>Annotation of Plasmodium falciparum Dd2.</title>
        <authorList>
            <consortium name="The Broad Institute Genome Sequencing Platform"/>
            <person name="Volkman S.K."/>
            <person name="Neafsey D.E."/>
            <person name="Dash A.P."/>
            <person name="Chitnis C.E."/>
            <person name="Hartl D.L."/>
            <person name="Young S.K."/>
            <person name="Zeng Q."/>
            <person name="Koehrsen M."/>
            <person name="Alvarado L."/>
            <person name="Berlin A."/>
            <person name="Borenstein D."/>
            <person name="Chapman S.B."/>
            <person name="Chen Z."/>
            <person name="Engels R."/>
            <person name="Freedman E."/>
            <person name="Gellesch M."/>
            <person name="Goldberg J."/>
            <person name="Griggs A."/>
            <person name="Gujja S."/>
            <person name="Heilman E.R."/>
            <person name="Heiman D.I."/>
            <person name="Howarth C."/>
            <person name="Jen D."/>
            <person name="Larson L."/>
            <person name="Mehta T."/>
            <person name="Neiman D."/>
            <person name="Park D."/>
            <person name="Pearson M."/>
            <person name="Roberts A."/>
            <person name="Saif S."/>
            <person name="Shea T."/>
            <person name="Shenoy N."/>
            <person name="Sisk P."/>
            <person name="Stolte C."/>
            <person name="Sykes S."/>
            <person name="Walk T."/>
            <person name="White J."/>
            <person name="Yandava C."/>
            <person name="Haas B."/>
            <person name="Henn M.R."/>
            <person name="Nusbaum C."/>
            <person name="Birren B."/>
        </authorList>
    </citation>
    <scope>NUCLEOTIDE SEQUENCE [LARGE SCALE GENOMIC DNA]</scope>
</reference>
<dbReference type="KEGG" id="pfd:PFDG_05168"/>
<reference evidence="3" key="2">
    <citation type="submission" date="2006-09" db="EMBL/GenBank/DDBJ databases">
        <title>The genome sequence of Plasmodium falciparum Dd2.</title>
        <authorList>
            <consortium name="The Broad Institute Genome Sequencing Platform"/>
            <person name="Birren B."/>
            <person name="Lander E."/>
            <person name="Galagan J."/>
            <person name="Nusbaum C."/>
            <person name="Devon K."/>
            <person name="Henn M."/>
            <person name="Jaffe D."/>
            <person name="Butler J."/>
            <person name="Alvarez P."/>
            <person name="Gnerre S."/>
            <person name="Grabherr M."/>
            <person name="Kleber M."/>
            <person name="Mauceli E."/>
            <person name="Brockman W."/>
            <person name="MacCallum I.A."/>
            <person name="Rounsley S."/>
            <person name="Young S."/>
            <person name="LaButti K."/>
            <person name="Pushparaj V."/>
            <person name="DeCaprio D."/>
            <person name="Crawford M."/>
            <person name="Koehrsen M."/>
            <person name="Engels R."/>
            <person name="Montgomery P."/>
            <person name="Pearson M."/>
            <person name="Howarth C."/>
            <person name="Larson L."/>
            <person name="Luoma S."/>
            <person name="White J."/>
            <person name="Kodira C."/>
            <person name="Zeng Q."/>
            <person name="O'Leary S."/>
            <person name="Yandava C."/>
            <person name="Alvarado L."/>
            <person name="Wirth D."/>
            <person name="Volkman S."/>
            <person name="Hartl D."/>
        </authorList>
    </citation>
    <scope>NUCLEOTIDE SEQUENCE [LARGE SCALE GENOMIC DNA]</scope>
</reference>
<feature type="region of interest" description="Disordered" evidence="1">
    <location>
        <begin position="1"/>
        <end position="24"/>
    </location>
</feature>
<dbReference type="AlphaFoldDB" id="A0A0L7MAI6"/>
<evidence type="ECO:0000313" key="3">
    <source>
        <dbReference type="Proteomes" id="UP000054282"/>
    </source>
</evidence>
<evidence type="ECO:0000256" key="1">
    <source>
        <dbReference type="SAM" id="MobiDB-lite"/>
    </source>
</evidence>
<accession>A0A0L7MAI6</accession>
<protein>
    <submittedName>
        <fullName evidence="2">Uncharacterized protein</fullName>
    </submittedName>
</protein>
<name>A0A0L7MAI6_PLAF4</name>
<evidence type="ECO:0000313" key="2">
    <source>
        <dbReference type="EMBL" id="KOB89620.1"/>
    </source>
</evidence>
<organism evidence="2 3">
    <name type="scientific">Plasmodium falciparum (isolate Dd2)</name>
    <dbReference type="NCBI Taxonomy" id="57267"/>
    <lineage>
        <taxon>Eukaryota</taxon>
        <taxon>Sar</taxon>
        <taxon>Alveolata</taxon>
        <taxon>Apicomplexa</taxon>
        <taxon>Aconoidasida</taxon>
        <taxon>Haemosporida</taxon>
        <taxon>Plasmodiidae</taxon>
        <taxon>Plasmodium</taxon>
        <taxon>Plasmodium (Laverania)</taxon>
    </lineage>
</organism>
<dbReference type="EMBL" id="GG702781">
    <property type="protein sequence ID" value="KOB89620.1"/>
    <property type="molecule type" value="Genomic_DNA"/>
</dbReference>
<proteinExistence type="predicted"/>
<dbReference type="Proteomes" id="UP000054282">
    <property type="component" value="Unassembled WGS sequence"/>
</dbReference>
<gene>
    <name evidence="2" type="ORF">PFDG_05168</name>
</gene>